<keyword evidence="8" id="KW-1185">Reference proteome</keyword>
<dbReference type="PANTHER" id="PTHR30146:SF148">
    <property type="entry name" value="HTH-TYPE TRANSCRIPTIONAL REPRESSOR PURR-RELATED"/>
    <property type="match status" value="1"/>
</dbReference>
<evidence type="ECO:0000256" key="4">
    <source>
        <dbReference type="ARBA" id="ARBA00023163"/>
    </source>
</evidence>
<feature type="domain" description="HTH lacI-type" evidence="6">
    <location>
        <begin position="67"/>
        <end position="121"/>
    </location>
</feature>
<sequence>MSVDTRPILPGLRERGVDVTGYTAYGRLVYPVTSPGARAISTRRCAQMTESQRGASRRHPSNTSTRPTIRDIAREAGVSVATVSRVTHDDPRVISETKQRVQRAIDRLGYRPSALGRALSYQRTSTLGIVLPGLGGPYFAQLIEGAESVAVQRGVVINVLGTHLRPDAADAVRRLAERTDGLIIAGGTLPDDELAALAATGRVIVVAGEVEGAPTVVTDGRRAAAELTSHLADVHGYRRMRFVGEPDGSPDTAWRYAGFCDALAERGLTEAGEPLRLGLDVRSGAVAARLLHDEADLPDALVCANDELAIGMLATLPGLGHRIPADVAVTGFDDQSLAEIASPRLTTVFQPTAELGARAAAGALGDPIDDNTILPTRLVVRESCGCEPEHAPN</sequence>
<evidence type="ECO:0000256" key="5">
    <source>
        <dbReference type="SAM" id="MobiDB-lite"/>
    </source>
</evidence>
<dbReference type="InterPro" id="IPR046335">
    <property type="entry name" value="LacI/GalR-like_sensor"/>
</dbReference>
<dbReference type="EMBL" id="VYRZ01000001">
    <property type="protein sequence ID" value="KAA9089189.1"/>
    <property type="molecule type" value="Genomic_DNA"/>
</dbReference>
<dbReference type="InterPro" id="IPR010982">
    <property type="entry name" value="Lambda_DNA-bd_dom_sf"/>
</dbReference>
<dbReference type="Gene3D" id="1.10.260.40">
    <property type="entry name" value="lambda repressor-like DNA-binding domains"/>
    <property type="match status" value="1"/>
</dbReference>
<keyword evidence="2" id="KW-0805">Transcription regulation</keyword>
<dbReference type="SUPFAM" id="SSF53822">
    <property type="entry name" value="Periplasmic binding protein-like I"/>
    <property type="match status" value="1"/>
</dbReference>
<feature type="region of interest" description="Disordered" evidence="5">
    <location>
        <begin position="47"/>
        <end position="66"/>
    </location>
</feature>
<evidence type="ECO:0000256" key="3">
    <source>
        <dbReference type="ARBA" id="ARBA00023125"/>
    </source>
</evidence>
<dbReference type="GO" id="GO:0003700">
    <property type="term" value="F:DNA-binding transcription factor activity"/>
    <property type="evidence" value="ECO:0007669"/>
    <property type="project" value="TreeGrafter"/>
</dbReference>
<dbReference type="SMART" id="SM00354">
    <property type="entry name" value="HTH_LACI"/>
    <property type="match status" value="1"/>
</dbReference>
<dbReference type="PANTHER" id="PTHR30146">
    <property type="entry name" value="LACI-RELATED TRANSCRIPTIONAL REPRESSOR"/>
    <property type="match status" value="1"/>
</dbReference>
<dbReference type="Proteomes" id="UP000327039">
    <property type="component" value="Unassembled WGS sequence"/>
</dbReference>
<dbReference type="Pfam" id="PF13377">
    <property type="entry name" value="Peripla_BP_3"/>
    <property type="match status" value="1"/>
</dbReference>
<keyword evidence="3" id="KW-0238">DNA-binding</keyword>
<dbReference type="Pfam" id="PF00356">
    <property type="entry name" value="LacI"/>
    <property type="match status" value="1"/>
</dbReference>
<evidence type="ECO:0000256" key="1">
    <source>
        <dbReference type="ARBA" id="ARBA00022491"/>
    </source>
</evidence>
<accession>A0A5J5IUC1</accession>
<dbReference type="PROSITE" id="PS50932">
    <property type="entry name" value="HTH_LACI_2"/>
    <property type="match status" value="1"/>
</dbReference>
<dbReference type="PRINTS" id="PR00036">
    <property type="entry name" value="HTHLACI"/>
</dbReference>
<organism evidence="7 8">
    <name type="scientific">Microbacterium radiodurans</name>
    <dbReference type="NCBI Taxonomy" id="661398"/>
    <lineage>
        <taxon>Bacteria</taxon>
        <taxon>Bacillati</taxon>
        <taxon>Actinomycetota</taxon>
        <taxon>Actinomycetes</taxon>
        <taxon>Micrococcales</taxon>
        <taxon>Microbacteriaceae</taxon>
        <taxon>Microbacterium</taxon>
    </lineage>
</organism>
<name>A0A5J5IUC1_9MICO</name>
<evidence type="ECO:0000313" key="7">
    <source>
        <dbReference type="EMBL" id="KAA9089189.1"/>
    </source>
</evidence>
<keyword evidence="1" id="KW-0678">Repressor</keyword>
<dbReference type="CDD" id="cd01392">
    <property type="entry name" value="HTH_LacI"/>
    <property type="match status" value="1"/>
</dbReference>
<reference evidence="8" key="1">
    <citation type="submission" date="2019-09" db="EMBL/GenBank/DDBJ databases">
        <title>Mumia zhuanghuii sp. nov. isolated from the intestinal contents of plateau pika (Ochotona curzoniae) in the Qinghai-Tibet plateau of China.</title>
        <authorList>
            <person name="Tian Z."/>
        </authorList>
    </citation>
    <scope>NUCLEOTIDE SEQUENCE [LARGE SCALE GENOMIC DNA]</scope>
    <source>
        <strain evidence="8">DSM 25564</strain>
    </source>
</reference>
<dbReference type="Gene3D" id="3.40.50.2300">
    <property type="match status" value="2"/>
</dbReference>
<gene>
    <name evidence="7" type="ORF">F6B42_01445</name>
</gene>
<dbReference type="AlphaFoldDB" id="A0A5J5IUC1"/>
<dbReference type="InterPro" id="IPR000843">
    <property type="entry name" value="HTH_LacI"/>
</dbReference>
<dbReference type="InterPro" id="IPR028082">
    <property type="entry name" value="Peripla_BP_I"/>
</dbReference>
<dbReference type="GO" id="GO:0000976">
    <property type="term" value="F:transcription cis-regulatory region binding"/>
    <property type="evidence" value="ECO:0007669"/>
    <property type="project" value="TreeGrafter"/>
</dbReference>
<dbReference type="OrthoDB" id="4268837at2"/>
<evidence type="ECO:0000313" key="8">
    <source>
        <dbReference type="Proteomes" id="UP000327039"/>
    </source>
</evidence>
<protein>
    <submittedName>
        <fullName evidence="7">LacI family transcriptional regulator</fullName>
    </submittedName>
</protein>
<keyword evidence="4" id="KW-0804">Transcription</keyword>
<comment type="caution">
    <text evidence="7">The sequence shown here is derived from an EMBL/GenBank/DDBJ whole genome shotgun (WGS) entry which is preliminary data.</text>
</comment>
<dbReference type="CDD" id="cd06267">
    <property type="entry name" value="PBP1_LacI_sugar_binding-like"/>
    <property type="match status" value="1"/>
</dbReference>
<proteinExistence type="predicted"/>
<evidence type="ECO:0000256" key="2">
    <source>
        <dbReference type="ARBA" id="ARBA00023015"/>
    </source>
</evidence>
<dbReference type="SUPFAM" id="SSF47413">
    <property type="entry name" value="lambda repressor-like DNA-binding domains"/>
    <property type="match status" value="1"/>
</dbReference>
<evidence type="ECO:0000259" key="6">
    <source>
        <dbReference type="PROSITE" id="PS50932"/>
    </source>
</evidence>